<dbReference type="Pfam" id="PF14025">
    <property type="entry name" value="DUF4241"/>
    <property type="match status" value="1"/>
</dbReference>
<dbReference type="InterPro" id="IPR016024">
    <property type="entry name" value="ARM-type_fold"/>
</dbReference>
<dbReference type="Proteomes" id="UP000028725">
    <property type="component" value="Unassembled WGS sequence"/>
</dbReference>
<accession>A0A085W932</accession>
<comment type="caution">
    <text evidence="1">The sequence shown here is derived from an EMBL/GenBank/DDBJ whole genome shotgun (WGS) entry which is preliminary data.</text>
</comment>
<sequence length="473" mass="52141">MLLDRGRPVAVSTHHVGTLVLTSGRVVACNPLTLPSRPLPRAHLLALLALDHREPFSRTVRPGRYPVVLSIIRTGRGRERSAQEAIAMAMVRFEDERPVRWEMAARGERSPSALRPNERYGYRADPDITAFLDADVVERVSEKSRQFVETFTEGATPSWSSTVLTLDSKSGANVVAFSSGTLAPASLGYSAYCSWWGLAEDGRPVCLVTDLQHLDLPRPAFPDDAEARLSRVRELMGHLRYGDAEMRGRALREIGSYGGEANEAVGVLIGRILAPESDPAEREYAAAAMARICAEAPEQVELIARALGSGVKGEPLAALLRAVGSIGICSRDPQRFQPVAERILTVLIQRFEDGDRNILAAIKGFVWDLGEHRPEAWELLVRLLRTGDLELRVSAASRLSHSRLRQHHEAALESLANVLIDESMELELRVAAANSLNEFPWLSSTARTALWHAASSKESLLAWYARDLLRHHA</sequence>
<organism evidence="1 2">
    <name type="scientific">Hyalangium minutum</name>
    <dbReference type="NCBI Taxonomy" id="394096"/>
    <lineage>
        <taxon>Bacteria</taxon>
        <taxon>Pseudomonadati</taxon>
        <taxon>Myxococcota</taxon>
        <taxon>Myxococcia</taxon>
        <taxon>Myxococcales</taxon>
        <taxon>Cystobacterineae</taxon>
        <taxon>Archangiaceae</taxon>
        <taxon>Hyalangium</taxon>
    </lineage>
</organism>
<gene>
    <name evidence="1" type="ORF">DB31_1989</name>
</gene>
<dbReference type="Gene3D" id="1.25.10.10">
    <property type="entry name" value="Leucine-rich Repeat Variant"/>
    <property type="match status" value="1"/>
</dbReference>
<dbReference type="SUPFAM" id="SSF48371">
    <property type="entry name" value="ARM repeat"/>
    <property type="match status" value="1"/>
</dbReference>
<dbReference type="InterPro" id="IPR011989">
    <property type="entry name" value="ARM-like"/>
</dbReference>
<dbReference type="EMBL" id="JMCB01000014">
    <property type="protein sequence ID" value="KFE64195.1"/>
    <property type="molecule type" value="Genomic_DNA"/>
</dbReference>
<evidence type="ECO:0008006" key="3">
    <source>
        <dbReference type="Google" id="ProtNLM"/>
    </source>
</evidence>
<dbReference type="STRING" id="394096.DB31_1989"/>
<protein>
    <recommendedName>
        <fullName evidence="3">HEAT repeat domain-containing protein</fullName>
    </recommendedName>
</protein>
<dbReference type="AlphaFoldDB" id="A0A085W932"/>
<reference evidence="1 2" key="1">
    <citation type="submission" date="2014-04" db="EMBL/GenBank/DDBJ databases">
        <title>Genome assembly of Hyalangium minutum DSM 14724.</title>
        <authorList>
            <person name="Sharma G."/>
            <person name="Subramanian S."/>
        </authorList>
    </citation>
    <scope>NUCLEOTIDE SEQUENCE [LARGE SCALE GENOMIC DNA]</scope>
    <source>
        <strain evidence="1 2">DSM 14724</strain>
    </source>
</reference>
<evidence type="ECO:0000313" key="1">
    <source>
        <dbReference type="EMBL" id="KFE64195.1"/>
    </source>
</evidence>
<evidence type="ECO:0000313" key="2">
    <source>
        <dbReference type="Proteomes" id="UP000028725"/>
    </source>
</evidence>
<dbReference type="PATRIC" id="fig|394096.3.peg.6325"/>
<name>A0A085W932_9BACT</name>
<dbReference type="InterPro" id="IPR025335">
    <property type="entry name" value="DUF4241"/>
</dbReference>
<proteinExistence type="predicted"/>
<keyword evidence="2" id="KW-1185">Reference proteome</keyword>